<dbReference type="RefSeq" id="WP_089891963.1">
    <property type="nucleotide sequence ID" value="NZ_FNGV01000009.1"/>
</dbReference>
<dbReference type="STRING" id="192904.SAMN04488514_10919"/>
<evidence type="ECO:0000313" key="3">
    <source>
        <dbReference type="Proteomes" id="UP000199440"/>
    </source>
</evidence>
<protein>
    <submittedName>
        <fullName evidence="2">Repeat domain-containing protein</fullName>
    </submittedName>
</protein>
<accession>A0A1G9TD05</accession>
<proteinExistence type="predicted"/>
<dbReference type="Proteomes" id="UP000199440">
    <property type="component" value="Unassembled WGS sequence"/>
</dbReference>
<gene>
    <name evidence="2" type="ORF">SAMN04488514_10919</name>
</gene>
<dbReference type="Gene3D" id="2.130.10.130">
    <property type="entry name" value="Integrin alpha, N-terminal"/>
    <property type="match status" value="2"/>
</dbReference>
<evidence type="ECO:0000313" key="2">
    <source>
        <dbReference type="EMBL" id="SDM45518.1"/>
    </source>
</evidence>
<keyword evidence="1" id="KW-0732">Signal</keyword>
<dbReference type="PANTHER" id="PTHR46580:SF4">
    <property type="entry name" value="ATP_GTP-BINDING PROTEIN"/>
    <property type="match status" value="1"/>
</dbReference>
<dbReference type="EMBL" id="FNGV01000009">
    <property type="protein sequence ID" value="SDM45518.1"/>
    <property type="molecule type" value="Genomic_DNA"/>
</dbReference>
<organism evidence="2 3">
    <name type="scientific">Kriegella aquimaris</name>
    <dbReference type="NCBI Taxonomy" id="192904"/>
    <lineage>
        <taxon>Bacteria</taxon>
        <taxon>Pseudomonadati</taxon>
        <taxon>Bacteroidota</taxon>
        <taxon>Flavobacteriia</taxon>
        <taxon>Flavobacteriales</taxon>
        <taxon>Flavobacteriaceae</taxon>
        <taxon>Kriegella</taxon>
    </lineage>
</organism>
<reference evidence="2 3" key="1">
    <citation type="submission" date="2016-10" db="EMBL/GenBank/DDBJ databases">
        <authorList>
            <person name="de Groot N.N."/>
        </authorList>
    </citation>
    <scope>NUCLEOTIDE SEQUENCE [LARGE SCALE GENOMIC DNA]</scope>
    <source>
        <strain evidence="2 3">DSM 19886</strain>
    </source>
</reference>
<dbReference type="InterPro" id="IPR013517">
    <property type="entry name" value="FG-GAP"/>
</dbReference>
<keyword evidence="3" id="KW-1185">Reference proteome</keyword>
<dbReference type="InterPro" id="IPR028994">
    <property type="entry name" value="Integrin_alpha_N"/>
</dbReference>
<dbReference type="SUPFAM" id="SSF69318">
    <property type="entry name" value="Integrin alpha N-terminal domain"/>
    <property type="match status" value="1"/>
</dbReference>
<dbReference type="OrthoDB" id="9816120at2"/>
<dbReference type="AlphaFoldDB" id="A0A1G9TD05"/>
<sequence length="409" mass="45642">MNKLVKEAGCHVVSNYTAPASKTTSKNSTARISLIVFFLTGVFGYAQSKPLVFTKKAIASESYESVGVFDVNNDNVLDIVSGAYWYEGPDYQNRHYIGSAKRYGEYYDDFSTIPLDVNGDGNMDFITGGWFGKQLVWKENSGDNGEWQEHLIAEAGNIESTRSWDIDGDGIIEIVPNTPNDPLIIYRLLLDNNKKGTGKFGKHTISEKQGHGLGFGDINNDGRGDLVVPSGWLEAPEDPYTGEWKFHQDFELGTASVPMIIADINKDGLNDLIVGQGHGYGLHWYEQTTTKKDKKTTWTKHSIDPYNSQYHSMEWIDIDQDGENELVTGKRYRAHNGKDPGGNDELGLYYFRWTGENFSKQIIDYGAYGTGKGTGVYFSVSDLNKNGMKDIIVAGKDGLTIYYNEPTKK</sequence>
<dbReference type="PANTHER" id="PTHR46580">
    <property type="entry name" value="SENSOR KINASE-RELATED"/>
    <property type="match status" value="1"/>
</dbReference>
<evidence type="ECO:0000256" key="1">
    <source>
        <dbReference type="ARBA" id="ARBA00022729"/>
    </source>
</evidence>
<dbReference type="Pfam" id="PF13517">
    <property type="entry name" value="FG-GAP_3"/>
    <property type="match status" value="2"/>
</dbReference>
<name>A0A1G9TD05_9FLAO</name>